<gene>
    <name evidence="1" type="ORF">PPERSA_01057</name>
</gene>
<dbReference type="AlphaFoldDB" id="A0A0V0QUQ2"/>
<comment type="caution">
    <text evidence="1">The sequence shown here is derived from an EMBL/GenBank/DDBJ whole genome shotgun (WGS) entry which is preliminary data.</text>
</comment>
<sequence>MKNKNKKYANNSIQIIDNSLESCQISQKQTQEQFQEKFTQNINEISFCIDDQNIWHQDKKTYQPQNTLQDTNTDKKPEQSNFKININDNLLNQTAKFNYFSHNKIQSSCQEHQDKNQKQMKSNVQIEQIPQKYNLKKIKTQGLLLQKKNISLSNFNTTKQGNESNENTQLKDISLKNQNNFPKNPQNLVQRRKQQKSITNCFSNQTNPYQQNKQQNIVSNEFKLPTKYKSSRNIENLNFIKQNQQKKIFNFENMQFKNLNTTKNQSQMLNLNQQQQLFQQLSQNTDRNIQQNNNDKNKKMVILTEQDKKILESRRSKSKRNLLAKQQEKVVQNLFSQQSNKKNY</sequence>
<name>A0A0V0QUQ2_PSEPJ</name>
<keyword evidence="2" id="KW-1185">Reference proteome</keyword>
<dbReference type="InParanoid" id="A0A0V0QUQ2"/>
<reference evidence="1 2" key="1">
    <citation type="journal article" date="2015" name="Sci. Rep.">
        <title>Genome of the facultative scuticociliatosis pathogen Pseudocohnilembus persalinus provides insight into its virulence through horizontal gene transfer.</title>
        <authorList>
            <person name="Xiong J."/>
            <person name="Wang G."/>
            <person name="Cheng J."/>
            <person name="Tian M."/>
            <person name="Pan X."/>
            <person name="Warren A."/>
            <person name="Jiang C."/>
            <person name="Yuan D."/>
            <person name="Miao W."/>
        </authorList>
    </citation>
    <scope>NUCLEOTIDE SEQUENCE [LARGE SCALE GENOMIC DNA]</scope>
    <source>
        <strain evidence="1">36N120E</strain>
    </source>
</reference>
<dbReference type="EMBL" id="LDAU01000102">
    <property type="protein sequence ID" value="KRX05979.1"/>
    <property type="molecule type" value="Genomic_DNA"/>
</dbReference>
<evidence type="ECO:0000313" key="1">
    <source>
        <dbReference type="EMBL" id="KRX05979.1"/>
    </source>
</evidence>
<organism evidence="1 2">
    <name type="scientific">Pseudocohnilembus persalinus</name>
    <name type="common">Ciliate</name>
    <dbReference type="NCBI Taxonomy" id="266149"/>
    <lineage>
        <taxon>Eukaryota</taxon>
        <taxon>Sar</taxon>
        <taxon>Alveolata</taxon>
        <taxon>Ciliophora</taxon>
        <taxon>Intramacronucleata</taxon>
        <taxon>Oligohymenophorea</taxon>
        <taxon>Scuticociliatia</taxon>
        <taxon>Philasterida</taxon>
        <taxon>Pseudocohnilembidae</taxon>
        <taxon>Pseudocohnilembus</taxon>
    </lineage>
</organism>
<accession>A0A0V0QUQ2</accession>
<protein>
    <submittedName>
        <fullName evidence="1">Uncharacterized protein</fullName>
    </submittedName>
</protein>
<proteinExistence type="predicted"/>
<dbReference type="Proteomes" id="UP000054937">
    <property type="component" value="Unassembled WGS sequence"/>
</dbReference>
<evidence type="ECO:0000313" key="2">
    <source>
        <dbReference type="Proteomes" id="UP000054937"/>
    </source>
</evidence>